<dbReference type="Proteomes" id="UP000694846">
    <property type="component" value="Unplaced"/>
</dbReference>
<dbReference type="PANTHER" id="PTHR47027">
    <property type="entry name" value="REVERSE TRANSCRIPTASE DOMAIN-CONTAINING PROTEIN"/>
    <property type="match status" value="1"/>
</dbReference>
<dbReference type="SUPFAM" id="SSF56672">
    <property type="entry name" value="DNA/RNA polymerases"/>
    <property type="match status" value="1"/>
</dbReference>
<dbReference type="InterPro" id="IPR000477">
    <property type="entry name" value="RT_dom"/>
</dbReference>
<gene>
    <name evidence="3" type="primary">LOC112683841</name>
</gene>
<dbReference type="RefSeq" id="XP_025410794.1">
    <property type="nucleotide sequence ID" value="XM_025555009.1"/>
</dbReference>
<feature type="domain" description="Reverse transcriptase" evidence="1">
    <location>
        <begin position="1"/>
        <end position="300"/>
    </location>
</feature>
<organism evidence="2 3">
    <name type="scientific">Sipha flava</name>
    <name type="common">yellow sugarcane aphid</name>
    <dbReference type="NCBI Taxonomy" id="143950"/>
    <lineage>
        <taxon>Eukaryota</taxon>
        <taxon>Metazoa</taxon>
        <taxon>Ecdysozoa</taxon>
        <taxon>Arthropoda</taxon>
        <taxon>Hexapoda</taxon>
        <taxon>Insecta</taxon>
        <taxon>Pterygota</taxon>
        <taxon>Neoptera</taxon>
        <taxon>Paraneoptera</taxon>
        <taxon>Hemiptera</taxon>
        <taxon>Sternorrhyncha</taxon>
        <taxon>Aphidomorpha</taxon>
        <taxon>Aphidoidea</taxon>
        <taxon>Aphididae</taxon>
        <taxon>Sipha</taxon>
    </lineage>
</organism>
<sequence>MVSETKSAVHELFKKAINAKSCPCNNYILNNSLAKFSKVTSCRNASATMRKELQGINVQGICETRWVEKHDGHLQFQGDNLVKMCNALHRITTWDDSKTASDAQYLLHALCSSEFIIASLCLNDVLDLKKAFDNVNWKILFNVMNNVGIDIKDRNILHAIYKNQEAEIKINSTTKTANLQKGVRQGCPLSPSLFNVYVELAIRDIKQKLEEQMIGVVIVGILIPMICFADDIVLLATSENDLQTAIIEMDNIFLEFKLNKNSEKTKVMICSKQNEPNINISLKGKIMEQINQFKYLGSIIDNEGRSKKEIKSRIGQAKKAFLLKSKLLTSNNVDQRTRKHLIKTYVWSTALYDCGTWTLNKKEETTLEAFEMWCWRKMKKIKWTELKTNEEVLDLVKKKRTLLNNLRSRRWHIIGHTLRHNEELLASYWKVQLYHSRFFQTSAIDLKRATDAMKDTIFVLKQKRT</sequence>
<evidence type="ECO:0000313" key="3">
    <source>
        <dbReference type="RefSeq" id="XP_025410794.1"/>
    </source>
</evidence>
<proteinExistence type="predicted"/>
<dbReference type="PANTHER" id="PTHR47027:SF25">
    <property type="entry name" value="REVERSE TRANSCRIPTASE DOMAIN-CONTAINING PROTEIN"/>
    <property type="match status" value="1"/>
</dbReference>
<reference evidence="3" key="1">
    <citation type="submission" date="2025-08" db="UniProtKB">
        <authorList>
            <consortium name="RefSeq"/>
        </authorList>
    </citation>
    <scope>IDENTIFICATION</scope>
    <source>
        <tissue evidence="3">Whole body</tissue>
    </source>
</reference>
<dbReference type="PROSITE" id="PS50878">
    <property type="entry name" value="RT_POL"/>
    <property type="match status" value="1"/>
</dbReference>
<dbReference type="OrthoDB" id="6626863at2759"/>
<dbReference type="GO" id="GO:0071897">
    <property type="term" value="P:DNA biosynthetic process"/>
    <property type="evidence" value="ECO:0007669"/>
    <property type="project" value="UniProtKB-ARBA"/>
</dbReference>
<dbReference type="AlphaFoldDB" id="A0A8B8FIR5"/>
<evidence type="ECO:0000313" key="2">
    <source>
        <dbReference type="Proteomes" id="UP000694846"/>
    </source>
</evidence>
<protein>
    <submittedName>
        <fullName evidence="3">Uncharacterized protein LOC112683841</fullName>
    </submittedName>
</protein>
<dbReference type="InterPro" id="IPR043502">
    <property type="entry name" value="DNA/RNA_pol_sf"/>
</dbReference>
<name>A0A8B8FIR5_9HEMI</name>
<dbReference type="GeneID" id="112683841"/>
<keyword evidence="2" id="KW-1185">Reference proteome</keyword>
<evidence type="ECO:0000259" key="1">
    <source>
        <dbReference type="PROSITE" id="PS50878"/>
    </source>
</evidence>
<dbReference type="Pfam" id="PF00078">
    <property type="entry name" value="RVT_1"/>
    <property type="match status" value="1"/>
</dbReference>
<accession>A0A8B8FIR5</accession>